<dbReference type="SMART" id="SM00382">
    <property type="entry name" value="AAA"/>
    <property type="match status" value="1"/>
</dbReference>
<dbReference type="Proteomes" id="UP000062788">
    <property type="component" value="Unassembled WGS sequence"/>
</dbReference>
<keyword evidence="4" id="KW-0472">Membrane</keyword>
<dbReference type="EMBL" id="LOWA01000055">
    <property type="protein sequence ID" value="KVE24297.1"/>
    <property type="molecule type" value="Genomic_DNA"/>
</dbReference>
<dbReference type="InterPro" id="IPR050683">
    <property type="entry name" value="Bact_Polysacc_Export_ATP-bd"/>
</dbReference>
<dbReference type="Pfam" id="PF00005">
    <property type="entry name" value="ABC_tran"/>
    <property type="match status" value="1"/>
</dbReference>
<dbReference type="InterPro" id="IPR027417">
    <property type="entry name" value="P-loop_NTPase"/>
</dbReference>
<dbReference type="CDD" id="cd03220">
    <property type="entry name" value="ABC_KpsT_Wzt"/>
    <property type="match status" value="1"/>
</dbReference>
<evidence type="ECO:0000313" key="8">
    <source>
        <dbReference type="EMBL" id="KVE24297.1"/>
    </source>
</evidence>
<sequence length="473" mass="51755">MSSEHVIQVASLSKGFKTYDRPSDRLRQLAFNFAARLAPAASLKSWLHRRADNAGRTFWALRHIDFTVKRGETVGIIGRNGSGKSTLLQMICGTLSPTEGTIRTTGRIAALLELGSGFDPEYTGRENVYMNGQLHGLTQEQIDERFAAIEAFADIGEFIDQPVKTYSSGMFVRLAFAVIAHVDADILVIDEALAVGDAFFTQKCMRFLRKFMQSGTVLFVSHDSAAIRSLCTRAIWIDHGKIIDEGDPKAVSNRYLEAFYEAQQGRSNIAASATAALAVQPAPHQEDRYDQRSQFPCHDTAASGFTLDPERADSSHVDNAIVHSVELTKEDGSRLLWTAGGEIATLRIDASVRRRVSEAVVAFVVKDKLGRMLFGDHTYWASYHHPIDLINHGHLAAEFTFEMPILAPGDYAIDVIVADAGATGNQTLRHQHDAYVFKSEAASSSTGLIGLPMRQISLSVDSAAPAQADTLPS</sequence>
<dbReference type="InterPro" id="IPR015860">
    <property type="entry name" value="ABC_transpr_TagH-like"/>
</dbReference>
<dbReference type="Gene3D" id="2.70.50.60">
    <property type="entry name" value="abc- transporter (atp binding component) like domain"/>
    <property type="match status" value="1"/>
</dbReference>
<dbReference type="GO" id="GO:0016887">
    <property type="term" value="F:ATP hydrolysis activity"/>
    <property type="evidence" value="ECO:0007669"/>
    <property type="project" value="InterPro"/>
</dbReference>
<evidence type="ECO:0000256" key="5">
    <source>
        <dbReference type="ARBA" id="ARBA00022741"/>
    </source>
</evidence>
<dbReference type="OrthoDB" id="9778870at2"/>
<dbReference type="GO" id="GO:0016020">
    <property type="term" value="C:membrane"/>
    <property type="evidence" value="ECO:0007669"/>
    <property type="project" value="InterPro"/>
</dbReference>
<dbReference type="InterPro" id="IPR003593">
    <property type="entry name" value="AAA+_ATPase"/>
</dbReference>
<dbReference type="InterPro" id="IPR003439">
    <property type="entry name" value="ABC_transporter-like_ATP-bd"/>
</dbReference>
<dbReference type="SUPFAM" id="SSF52540">
    <property type="entry name" value="P-loop containing nucleoside triphosphate hydrolases"/>
    <property type="match status" value="1"/>
</dbReference>
<dbReference type="GO" id="GO:0005524">
    <property type="term" value="F:ATP binding"/>
    <property type="evidence" value="ECO:0007669"/>
    <property type="project" value="UniProtKB-KW"/>
</dbReference>
<name>A0A103DX25_9BURK</name>
<dbReference type="PROSITE" id="PS50893">
    <property type="entry name" value="ABC_TRANSPORTER_2"/>
    <property type="match status" value="1"/>
</dbReference>
<accession>A0A103DX25</accession>
<keyword evidence="5" id="KW-0547">Nucleotide-binding</keyword>
<keyword evidence="2" id="KW-0813">Transport</keyword>
<dbReference type="RefSeq" id="WP_059519985.1">
    <property type="nucleotide sequence ID" value="NZ_LOWA01000055.1"/>
</dbReference>
<evidence type="ECO:0000256" key="3">
    <source>
        <dbReference type="ARBA" id="ARBA00022475"/>
    </source>
</evidence>
<dbReference type="PROSITE" id="PS00211">
    <property type="entry name" value="ABC_TRANSPORTER_1"/>
    <property type="match status" value="1"/>
</dbReference>
<feature type="domain" description="ABC transporter" evidence="7">
    <location>
        <begin position="43"/>
        <end position="264"/>
    </location>
</feature>
<evidence type="ECO:0000313" key="9">
    <source>
        <dbReference type="Proteomes" id="UP000062788"/>
    </source>
</evidence>
<keyword evidence="3" id="KW-1003">Cell membrane</keyword>
<proteinExistence type="inferred from homology"/>
<dbReference type="InterPro" id="IPR029439">
    <property type="entry name" value="Wzt_C"/>
</dbReference>
<dbReference type="GO" id="GO:0140359">
    <property type="term" value="F:ABC-type transporter activity"/>
    <property type="evidence" value="ECO:0007669"/>
    <property type="project" value="InterPro"/>
</dbReference>
<dbReference type="Gene3D" id="3.40.50.300">
    <property type="entry name" value="P-loop containing nucleotide triphosphate hydrolases"/>
    <property type="match status" value="1"/>
</dbReference>
<gene>
    <name evidence="8" type="ORF">WS67_01745</name>
</gene>
<evidence type="ECO:0000256" key="1">
    <source>
        <dbReference type="ARBA" id="ARBA00005417"/>
    </source>
</evidence>
<dbReference type="PANTHER" id="PTHR46743:SF2">
    <property type="entry name" value="TEICHOIC ACIDS EXPORT ATP-BINDING PROTEIN TAGH"/>
    <property type="match status" value="1"/>
</dbReference>
<dbReference type="InterPro" id="IPR017871">
    <property type="entry name" value="ABC_transporter-like_CS"/>
</dbReference>
<dbReference type="AlphaFoldDB" id="A0A103DX25"/>
<reference evidence="8 9" key="1">
    <citation type="submission" date="2015-11" db="EMBL/GenBank/DDBJ databases">
        <title>Expanding the genomic diversity of Burkholderia species for the development of highly accurate diagnostics.</title>
        <authorList>
            <person name="Sahl J."/>
            <person name="Keim P."/>
            <person name="Wagner D."/>
        </authorList>
    </citation>
    <scope>NUCLEOTIDE SEQUENCE [LARGE SCALE GENOMIC DNA]</scope>
    <source>
        <strain evidence="8 9">TSV85</strain>
    </source>
</reference>
<keyword evidence="9" id="KW-1185">Reference proteome</keyword>
<evidence type="ECO:0000256" key="2">
    <source>
        <dbReference type="ARBA" id="ARBA00022448"/>
    </source>
</evidence>
<protein>
    <submittedName>
        <fullName evidence="8">ABC transporter ATP-binding protein</fullName>
    </submittedName>
</protein>
<evidence type="ECO:0000256" key="6">
    <source>
        <dbReference type="ARBA" id="ARBA00022840"/>
    </source>
</evidence>
<comment type="caution">
    <text evidence="8">The sequence shown here is derived from an EMBL/GenBank/DDBJ whole genome shotgun (WGS) entry which is preliminary data.</text>
</comment>
<keyword evidence="6 8" id="KW-0067">ATP-binding</keyword>
<dbReference type="PANTHER" id="PTHR46743">
    <property type="entry name" value="TEICHOIC ACIDS EXPORT ATP-BINDING PROTEIN TAGH"/>
    <property type="match status" value="1"/>
</dbReference>
<dbReference type="CDD" id="cd10147">
    <property type="entry name" value="Wzt_C-like"/>
    <property type="match status" value="1"/>
</dbReference>
<keyword evidence="4" id="KW-0997">Cell inner membrane</keyword>
<dbReference type="Pfam" id="PF14524">
    <property type="entry name" value="Wzt_C"/>
    <property type="match status" value="1"/>
</dbReference>
<organism evidence="8 9">
    <name type="scientific">Burkholderia singularis</name>
    <dbReference type="NCBI Taxonomy" id="1503053"/>
    <lineage>
        <taxon>Bacteria</taxon>
        <taxon>Pseudomonadati</taxon>
        <taxon>Pseudomonadota</taxon>
        <taxon>Betaproteobacteria</taxon>
        <taxon>Burkholderiales</taxon>
        <taxon>Burkholderiaceae</taxon>
        <taxon>Burkholderia</taxon>
        <taxon>pseudomallei group</taxon>
    </lineage>
</organism>
<evidence type="ECO:0000256" key="4">
    <source>
        <dbReference type="ARBA" id="ARBA00022519"/>
    </source>
</evidence>
<comment type="similarity">
    <text evidence="1">Belongs to the ABC transporter superfamily.</text>
</comment>
<evidence type="ECO:0000259" key="7">
    <source>
        <dbReference type="PROSITE" id="PS50893"/>
    </source>
</evidence>